<name>A0A3P8ZHI5_ESOLU</name>
<dbReference type="GO" id="GO:0046872">
    <property type="term" value="F:metal ion binding"/>
    <property type="evidence" value="ECO:0007669"/>
    <property type="project" value="UniProtKB-KW"/>
</dbReference>
<keyword evidence="7" id="KW-0645">Protease</keyword>
<evidence type="ECO:0000313" key="14">
    <source>
        <dbReference type="Ensembl" id="ENSELUP00000028289.2"/>
    </source>
</evidence>
<evidence type="ECO:0000256" key="1">
    <source>
        <dbReference type="ARBA" id="ARBA00000707"/>
    </source>
</evidence>
<dbReference type="GO" id="GO:0004843">
    <property type="term" value="F:cysteine-type deubiquitinase activity"/>
    <property type="evidence" value="ECO:0007669"/>
    <property type="project" value="UniProtKB-EC"/>
</dbReference>
<dbReference type="GeneID" id="105017358"/>
<reference evidence="14" key="2">
    <citation type="submission" date="2020-02" db="EMBL/GenBank/DDBJ databases">
        <title>Esox lucius (northern pike) genome, fEsoLuc1, primary haplotype.</title>
        <authorList>
            <person name="Myers G."/>
            <person name="Karagic N."/>
            <person name="Meyer A."/>
            <person name="Pippel M."/>
            <person name="Reichard M."/>
            <person name="Winkler S."/>
            <person name="Tracey A."/>
            <person name="Sims Y."/>
            <person name="Howe K."/>
            <person name="Rhie A."/>
            <person name="Formenti G."/>
            <person name="Durbin R."/>
            <person name="Fedrigo O."/>
            <person name="Jarvis E.D."/>
        </authorList>
    </citation>
    <scope>NUCLEOTIDE SEQUENCE [LARGE SCALE GENOMIC DNA]</scope>
</reference>
<evidence type="ECO:0000256" key="7">
    <source>
        <dbReference type="ARBA" id="ARBA00022670"/>
    </source>
</evidence>
<dbReference type="InterPro" id="IPR036859">
    <property type="entry name" value="CAP-Gly_dom_sf"/>
</dbReference>
<evidence type="ECO:0000256" key="2">
    <source>
        <dbReference type="ARBA" id="ARBA00004300"/>
    </source>
</evidence>
<dbReference type="STRING" id="8010.ENSELUP00000028289"/>
<dbReference type="GO" id="GO:0048471">
    <property type="term" value="C:perinuclear region of cytoplasm"/>
    <property type="evidence" value="ECO:0007669"/>
    <property type="project" value="UniProtKB-SubCell"/>
</dbReference>
<evidence type="ECO:0000256" key="5">
    <source>
        <dbReference type="ARBA" id="ARBA00012759"/>
    </source>
</evidence>
<evidence type="ECO:0000313" key="15">
    <source>
        <dbReference type="Proteomes" id="UP000265140"/>
    </source>
</evidence>
<evidence type="ECO:0000256" key="8">
    <source>
        <dbReference type="ARBA" id="ARBA00022723"/>
    </source>
</evidence>
<evidence type="ECO:0000256" key="10">
    <source>
        <dbReference type="ARBA" id="ARBA00022801"/>
    </source>
</evidence>
<dbReference type="InterPro" id="IPR000938">
    <property type="entry name" value="CAP-Gly_domain"/>
</dbReference>
<dbReference type="Gene3D" id="2.30.30.190">
    <property type="entry name" value="CAP Gly-rich-like domain"/>
    <property type="match status" value="1"/>
</dbReference>
<dbReference type="InParanoid" id="A0A3P8ZHI5"/>
<keyword evidence="8" id="KW-0479">Metal-binding</keyword>
<dbReference type="SUPFAM" id="SSF54001">
    <property type="entry name" value="Cysteine proteinases"/>
    <property type="match status" value="1"/>
</dbReference>
<dbReference type="RefSeq" id="XP_034142970.1">
    <property type="nucleotide sequence ID" value="XM_034287079.1"/>
</dbReference>
<dbReference type="Gene3D" id="3.90.70.10">
    <property type="entry name" value="Cysteine proteinases"/>
    <property type="match status" value="1"/>
</dbReference>
<dbReference type="Bgee" id="ENSELUG00000004801">
    <property type="expression patterns" value="Expressed in pharyngeal gill and 8 other cell types or tissues"/>
</dbReference>
<dbReference type="OMA" id="TYPLSRH"/>
<keyword evidence="15" id="KW-1185">Reference proteome</keyword>
<dbReference type="Ensembl" id="ENSELUT00000013770.3">
    <property type="protein sequence ID" value="ENSELUP00000028289.2"/>
    <property type="gene ID" value="ENSELUG00000004801.3"/>
</dbReference>
<evidence type="ECO:0000256" key="12">
    <source>
        <dbReference type="ARBA" id="ARBA00022833"/>
    </source>
</evidence>
<comment type="subcellular location">
    <subcellularLocation>
        <location evidence="2">Cytoplasm</location>
        <location evidence="2">Cytoskeleton</location>
        <location evidence="2">Microtubule organizing center</location>
        <location evidence="2">Centrosome</location>
    </subcellularLocation>
    <subcellularLocation>
        <location evidence="3">Cytoplasm</location>
        <location evidence="3">Perinuclear region</location>
    </subcellularLocation>
</comment>
<evidence type="ECO:0000256" key="3">
    <source>
        <dbReference type="ARBA" id="ARBA00004556"/>
    </source>
</evidence>
<dbReference type="InterPro" id="IPR038765">
    <property type="entry name" value="Papain-like_cys_pep_sf"/>
</dbReference>
<evidence type="ECO:0000256" key="4">
    <source>
        <dbReference type="ARBA" id="ARBA00009085"/>
    </source>
</evidence>
<dbReference type="PANTHER" id="PTHR11830">
    <property type="entry name" value="40S RIBOSOMAL PROTEIN S3A"/>
    <property type="match status" value="1"/>
</dbReference>
<keyword evidence="11" id="KW-0788">Thiol protease</keyword>
<accession>A0A3P8ZHI5</accession>
<reference evidence="15" key="1">
    <citation type="journal article" date="2014" name="PLoS ONE">
        <title>The genome and linkage map of the northern pike (Esox lucius): conserved synteny revealed between the salmonid sister group and the Neoteleostei.</title>
        <authorList>
            <person name="Rondeau E.B."/>
            <person name="Minkley D.R."/>
            <person name="Leong J.S."/>
            <person name="Messmer A.M."/>
            <person name="Jantzen J.R."/>
            <person name="von Schalburg K.R."/>
            <person name="Lemon C."/>
            <person name="Bird N.H."/>
            <person name="Koop B.F."/>
        </authorList>
    </citation>
    <scope>NUCLEOTIDE SEQUENCE</scope>
</reference>
<dbReference type="GO" id="GO:0006508">
    <property type="term" value="P:proteolysis"/>
    <property type="evidence" value="ECO:0007669"/>
    <property type="project" value="UniProtKB-KW"/>
</dbReference>
<evidence type="ECO:0000256" key="11">
    <source>
        <dbReference type="ARBA" id="ARBA00022807"/>
    </source>
</evidence>
<keyword evidence="12" id="KW-0862">Zinc</keyword>
<dbReference type="SUPFAM" id="SSF74924">
    <property type="entry name" value="Cap-Gly domain"/>
    <property type="match status" value="1"/>
</dbReference>
<organism evidence="14 15">
    <name type="scientific">Esox lucius</name>
    <name type="common">Northern pike</name>
    <dbReference type="NCBI Taxonomy" id="8010"/>
    <lineage>
        <taxon>Eukaryota</taxon>
        <taxon>Metazoa</taxon>
        <taxon>Chordata</taxon>
        <taxon>Craniata</taxon>
        <taxon>Vertebrata</taxon>
        <taxon>Euteleostomi</taxon>
        <taxon>Actinopterygii</taxon>
        <taxon>Neopterygii</taxon>
        <taxon>Teleostei</taxon>
        <taxon>Protacanthopterygii</taxon>
        <taxon>Esociformes</taxon>
        <taxon>Esocidae</taxon>
        <taxon>Esox</taxon>
    </lineage>
</organism>
<dbReference type="EC" id="3.4.19.12" evidence="5"/>
<dbReference type="GeneTree" id="ENSGT00390000018123"/>
<reference evidence="14" key="4">
    <citation type="submission" date="2025-09" db="UniProtKB">
        <authorList>
            <consortium name="Ensembl"/>
        </authorList>
    </citation>
    <scope>IDENTIFICATION</scope>
</reference>
<sequence>METKTEGKDQFFIVIRGKARKGFSRGCIGRVEAVTQNGELSGLLYGAGSSGANPKSGGMVKREDTYPLTRHQAQLLLFVSPSNKRLELLCNPQLFSAICQLSQDDLVVIKHKMEHQPGLVRNLMLVGKKDSPGDLLMLGFEVEFVQDSDLTLSSKKPAPLPLFSAADIVQVVPAYLIDIGPRWRNSLSEGLNRKTVSRINSMPNMRSLERQVGDIKRIDQSVTPTKCLSQPPIEVGSMVEVMSNTGITVYGVVRWMGALSEQKQNWAGIELDYEVKNCSNGTYGGQRYFTCEGSKALFVPVTMCSPDGRFLRPHSEERVLRPKLPPAVTSLEETDEDVPPVPESEALALLVGKMKGIQGHFNSCYLDATLFSLFSSSMSLDSVCQKPADTERSIACCLRKDIVNCLRRQGFVPAESVMNFRKQLGCDTFVTEEKDPEEFITVLLQRVLCMEPLLKLRSKKQHHPGCLHIPDYSG</sequence>
<protein>
    <recommendedName>
        <fullName evidence="5">ubiquitinyl hydrolase 1</fullName>
        <ecNumber evidence="5">3.4.19.12</ecNumber>
    </recommendedName>
</protein>
<dbReference type="GO" id="GO:0005813">
    <property type="term" value="C:centrosome"/>
    <property type="evidence" value="ECO:0007669"/>
    <property type="project" value="UniProtKB-SubCell"/>
</dbReference>
<comment type="catalytic activity">
    <reaction evidence="1">
        <text>Thiol-dependent hydrolysis of ester, thioester, amide, peptide and isopeptide bonds formed by the C-terminal Gly of ubiquitin (a 76-residue protein attached to proteins as an intracellular targeting signal).</text>
        <dbReference type="EC" id="3.4.19.12"/>
    </reaction>
</comment>
<dbReference type="SMART" id="SM01052">
    <property type="entry name" value="CAP_GLY"/>
    <property type="match status" value="1"/>
</dbReference>
<dbReference type="GO" id="GO:1904888">
    <property type="term" value="P:cranial skeletal system development"/>
    <property type="evidence" value="ECO:0007669"/>
    <property type="project" value="Ensembl"/>
</dbReference>
<keyword evidence="6" id="KW-0963">Cytoplasm</keyword>
<evidence type="ECO:0000256" key="9">
    <source>
        <dbReference type="ARBA" id="ARBA00022786"/>
    </source>
</evidence>
<feature type="domain" description="CAP-Gly" evidence="13">
    <location>
        <begin position="257"/>
        <end position="312"/>
    </location>
</feature>
<dbReference type="AlphaFoldDB" id="A0A3P8ZHI5"/>
<dbReference type="PROSITE" id="PS50245">
    <property type="entry name" value="CAP_GLY_2"/>
    <property type="match status" value="1"/>
</dbReference>
<reference evidence="14" key="3">
    <citation type="submission" date="2025-08" db="UniProtKB">
        <authorList>
            <consortium name="Ensembl"/>
        </authorList>
    </citation>
    <scope>IDENTIFICATION</scope>
</reference>
<evidence type="ECO:0000259" key="13">
    <source>
        <dbReference type="PROSITE" id="PS50245"/>
    </source>
</evidence>
<comment type="similarity">
    <text evidence="4">Belongs to the peptidase C19 family.</text>
</comment>
<keyword evidence="9" id="KW-0833">Ubl conjugation pathway</keyword>
<proteinExistence type="inferred from homology"/>
<keyword evidence="10" id="KW-0378">Hydrolase</keyword>
<dbReference type="CTD" id="564158"/>
<evidence type="ECO:0000256" key="6">
    <source>
        <dbReference type="ARBA" id="ARBA00022490"/>
    </source>
</evidence>
<dbReference type="Proteomes" id="UP000265140">
    <property type="component" value="Chromosome 17"/>
</dbReference>
<dbReference type="Pfam" id="PF01302">
    <property type="entry name" value="CAP_GLY"/>
    <property type="match status" value="1"/>
</dbReference>